<dbReference type="PROSITE" id="PS52019">
    <property type="entry name" value="PKS_MFAS_DH"/>
    <property type="match status" value="2"/>
</dbReference>
<dbReference type="InterPro" id="IPR011032">
    <property type="entry name" value="GroES-like_sf"/>
</dbReference>
<dbReference type="InterPro" id="IPR009081">
    <property type="entry name" value="PP-bd_ACP"/>
</dbReference>
<dbReference type="InterPro" id="IPR032821">
    <property type="entry name" value="PKS_assoc"/>
</dbReference>
<evidence type="ECO:0000256" key="10">
    <source>
        <dbReference type="SAM" id="MobiDB-lite"/>
    </source>
</evidence>
<dbReference type="Pfam" id="PF00109">
    <property type="entry name" value="ketoacyl-synt"/>
    <property type="match status" value="2"/>
</dbReference>
<dbReference type="GO" id="GO:0006633">
    <property type="term" value="P:fatty acid biosynthetic process"/>
    <property type="evidence" value="ECO:0007669"/>
    <property type="project" value="InterPro"/>
</dbReference>
<dbReference type="SMART" id="SM00827">
    <property type="entry name" value="PKS_AT"/>
    <property type="match status" value="2"/>
</dbReference>
<feature type="domain" description="Carrier" evidence="11">
    <location>
        <begin position="3802"/>
        <end position="3877"/>
    </location>
</feature>
<feature type="active site" description="Proton acceptor; for dehydratase activity" evidence="9">
    <location>
        <position position="2760"/>
    </location>
</feature>
<keyword evidence="4" id="KW-0597">Phosphoprotein</keyword>
<dbReference type="InterPro" id="IPR016035">
    <property type="entry name" value="Acyl_Trfase/lysoPLipase"/>
</dbReference>
<dbReference type="Gene3D" id="3.10.129.110">
    <property type="entry name" value="Polyketide synthase dehydratase"/>
    <property type="match status" value="2"/>
</dbReference>
<comment type="pathway">
    <text evidence="2">Antibiotic biosynthesis.</text>
</comment>
<dbReference type="Pfam" id="PF08240">
    <property type="entry name" value="ADH_N"/>
    <property type="match status" value="1"/>
</dbReference>
<dbReference type="SUPFAM" id="SSF52151">
    <property type="entry name" value="FabD/lysophospholipase-like"/>
    <property type="match status" value="2"/>
</dbReference>
<evidence type="ECO:0000256" key="2">
    <source>
        <dbReference type="ARBA" id="ARBA00004792"/>
    </source>
</evidence>
<dbReference type="Pfam" id="PF08990">
    <property type="entry name" value="Docking"/>
    <property type="match status" value="1"/>
</dbReference>
<dbReference type="InterPro" id="IPR020807">
    <property type="entry name" value="PKS_DH"/>
</dbReference>
<evidence type="ECO:0000313" key="14">
    <source>
        <dbReference type="EMBL" id="AEH42491.1"/>
    </source>
</evidence>
<dbReference type="InterPro" id="IPR049900">
    <property type="entry name" value="PKS_mFAS_DH"/>
</dbReference>
<dbReference type="SMART" id="SM00822">
    <property type="entry name" value="PKS_KR"/>
    <property type="match status" value="2"/>
</dbReference>
<evidence type="ECO:0000256" key="1">
    <source>
        <dbReference type="ARBA" id="ARBA00001957"/>
    </source>
</evidence>
<dbReference type="Pfam" id="PF14765">
    <property type="entry name" value="PS-DH"/>
    <property type="match status" value="2"/>
</dbReference>
<dbReference type="Pfam" id="PF02801">
    <property type="entry name" value="Ketoacyl-synt_C"/>
    <property type="match status" value="2"/>
</dbReference>
<dbReference type="PROSITE" id="PS00606">
    <property type="entry name" value="KS3_1"/>
    <property type="match status" value="2"/>
</dbReference>
<evidence type="ECO:0000256" key="7">
    <source>
        <dbReference type="ARBA" id="ARBA00023268"/>
    </source>
</evidence>
<dbReference type="GO" id="GO:0016491">
    <property type="term" value="F:oxidoreductase activity"/>
    <property type="evidence" value="ECO:0007669"/>
    <property type="project" value="InterPro"/>
</dbReference>
<evidence type="ECO:0000256" key="3">
    <source>
        <dbReference type="ARBA" id="ARBA00022450"/>
    </source>
</evidence>
<dbReference type="SUPFAM" id="SSF55048">
    <property type="entry name" value="Probable ACP-binding domain of malonyl-CoA ACP transacylase"/>
    <property type="match status" value="2"/>
</dbReference>
<dbReference type="Gene3D" id="1.10.1200.10">
    <property type="entry name" value="ACP-like"/>
    <property type="match status" value="2"/>
</dbReference>
<dbReference type="FunFam" id="3.40.47.10:FF:000019">
    <property type="entry name" value="Polyketide synthase type I"/>
    <property type="match status" value="2"/>
</dbReference>
<dbReference type="InterPro" id="IPR014031">
    <property type="entry name" value="Ketoacyl_synth_C"/>
</dbReference>
<keyword evidence="6" id="KW-0045">Antibiotic biosynthesis</keyword>
<dbReference type="InterPro" id="IPR050091">
    <property type="entry name" value="PKS_NRPS_Biosynth_Enz"/>
</dbReference>
<gene>
    <name evidence="14" type="primary">SchA5</name>
</gene>
<dbReference type="FunFam" id="3.40.366.10:FF:000002">
    <property type="entry name" value="Probable polyketide synthase 2"/>
    <property type="match status" value="2"/>
</dbReference>
<keyword evidence="8" id="KW-0012">Acyltransferase</keyword>
<feature type="domain" description="Ketosynthase family 3 (KS3)" evidence="12">
    <location>
        <begin position="62"/>
        <end position="487"/>
    </location>
</feature>
<reference evidence="14" key="1">
    <citation type="journal article" date="2011" name="Antimicrob. Agents Chemother.">
        <title>Characterization of the biosynthesis gene cluster for the pyrrole polyether antibiotic calcimycin (A23187) in Streptomyces chartreusis NRRL 3882.</title>
        <authorList>
            <person name="Wu Q."/>
            <person name="Liang J."/>
            <person name="Lin S."/>
            <person name="Zhou X."/>
            <person name="Bai L."/>
            <person name="Deng Z."/>
            <person name="Wang Z."/>
        </authorList>
    </citation>
    <scope>NUCLEOTIDE SEQUENCE</scope>
    <source>
        <strain evidence="14">NRRL 3882</strain>
    </source>
</reference>
<feature type="region of interest" description="N-terminal hotdog fold" evidence="9">
    <location>
        <begin position="2728"/>
        <end position="2851"/>
    </location>
</feature>
<keyword evidence="3" id="KW-0596">Phosphopantetheine</keyword>
<dbReference type="InterPro" id="IPR014043">
    <property type="entry name" value="Acyl_transferase_dom"/>
</dbReference>
<feature type="region of interest" description="N-terminal hotdog fold" evidence="9">
    <location>
        <begin position="951"/>
        <end position="1073"/>
    </location>
</feature>
<dbReference type="SMART" id="SM00825">
    <property type="entry name" value="PKS_KS"/>
    <property type="match status" value="2"/>
</dbReference>
<dbReference type="GO" id="GO:0004312">
    <property type="term" value="F:fatty acid synthase activity"/>
    <property type="evidence" value="ECO:0007669"/>
    <property type="project" value="TreeGrafter"/>
</dbReference>
<feature type="domain" description="Ketosynthase family 3 (KS3)" evidence="12">
    <location>
        <begin position="1833"/>
        <end position="2258"/>
    </location>
</feature>
<dbReference type="SMART" id="SM00826">
    <property type="entry name" value="PKS_DH"/>
    <property type="match status" value="2"/>
</dbReference>
<evidence type="ECO:0000256" key="9">
    <source>
        <dbReference type="PROSITE-ProRule" id="PRU01363"/>
    </source>
</evidence>
<dbReference type="InterPro" id="IPR002364">
    <property type="entry name" value="Quin_OxRdtase/zeta-crystal_CS"/>
</dbReference>
<dbReference type="SUPFAM" id="SSF51735">
    <property type="entry name" value="NAD(P)-binding Rossmann-fold domains"/>
    <property type="match status" value="5"/>
</dbReference>
<dbReference type="InterPro" id="IPR036736">
    <property type="entry name" value="ACP-like_sf"/>
</dbReference>
<dbReference type="Pfam" id="PF22953">
    <property type="entry name" value="SpnB_Rossmann"/>
    <property type="match status" value="2"/>
</dbReference>
<dbReference type="GO" id="GO:0008270">
    <property type="term" value="F:zinc ion binding"/>
    <property type="evidence" value="ECO:0007669"/>
    <property type="project" value="InterPro"/>
</dbReference>
<feature type="domain" description="PKS/mFAS DH" evidence="13">
    <location>
        <begin position="2728"/>
        <end position="3001"/>
    </location>
</feature>
<feature type="compositionally biased region" description="Low complexity" evidence="10">
    <location>
        <begin position="1075"/>
        <end position="1089"/>
    </location>
</feature>
<dbReference type="CDD" id="cd08956">
    <property type="entry name" value="KR_3_FAS_SDR_x"/>
    <property type="match status" value="1"/>
</dbReference>
<dbReference type="PROSITE" id="PS50075">
    <property type="entry name" value="CARRIER"/>
    <property type="match status" value="2"/>
</dbReference>
<dbReference type="InterPro" id="IPR020843">
    <property type="entry name" value="ER"/>
</dbReference>
<dbReference type="Pfam" id="PF08659">
    <property type="entry name" value="KR"/>
    <property type="match status" value="2"/>
</dbReference>
<dbReference type="SUPFAM" id="SSF53901">
    <property type="entry name" value="Thiolase-like"/>
    <property type="match status" value="2"/>
</dbReference>
<dbReference type="SUPFAM" id="SSF47336">
    <property type="entry name" value="ACP-like"/>
    <property type="match status" value="2"/>
</dbReference>
<dbReference type="InterPro" id="IPR055123">
    <property type="entry name" value="SpnB-like_Rossmann"/>
</dbReference>
<dbReference type="Gene3D" id="3.40.50.11460">
    <property type="match status" value="1"/>
</dbReference>
<dbReference type="Pfam" id="PF21089">
    <property type="entry name" value="PKS_DH_N"/>
    <property type="match status" value="2"/>
</dbReference>
<dbReference type="Pfam" id="PF16197">
    <property type="entry name" value="KAsynt_C_assoc"/>
    <property type="match status" value="2"/>
</dbReference>
<dbReference type="InterPro" id="IPR049552">
    <property type="entry name" value="PKS_DH_N"/>
</dbReference>
<dbReference type="FunFam" id="3.40.50.720:FF:000209">
    <property type="entry name" value="Polyketide synthase Pks12"/>
    <property type="match status" value="1"/>
</dbReference>
<dbReference type="SMART" id="SM00829">
    <property type="entry name" value="PKS_ER"/>
    <property type="match status" value="1"/>
</dbReference>
<comment type="caution">
    <text evidence="9">Lacks conserved residue(s) required for the propagation of feature annotation.</text>
</comment>
<dbReference type="SMART" id="SM01294">
    <property type="entry name" value="PKS_PP_betabranch"/>
    <property type="match status" value="2"/>
</dbReference>
<feature type="active site" description="Proton donor; for dehydratase activity" evidence="9">
    <location>
        <position position="2924"/>
    </location>
</feature>
<dbReference type="GO" id="GO:0031177">
    <property type="term" value="F:phosphopantetheine binding"/>
    <property type="evidence" value="ECO:0007669"/>
    <property type="project" value="InterPro"/>
</dbReference>
<dbReference type="SMART" id="SM00823">
    <property type="entry name" value="PKS_PP"/>
    <property type="match status" value="2"/>
</dbReference>
<proteinExistence type="predicted"/>
<dbReference type="Gene3D" id="3.90.180.10">
    <property type="entry name" value="Medium-chain alcohol dehydrogenases, catalytic domain"/>
    <property type="match status" value="1"/>
</dbReference>
<dbReference type="InterPro" id="IPR042104">
    <property type="entry name" value="PKS_dehydratase_sf"/>
</dbReference>
<dbReference type="Pfam" id="PF00698">
    <property type="entry name" value="Acyl_transf_1"/>
    <property type="match status" value="2"/>
</dbReference>
<organism evidence="14">
    <name type="scientific">Streptomyces chartreusis</name>
    <dbReference type="NCBI Taxonomy" id="1969"/>
    <lineage>
        <taxon>Bacteria</taxon>
        <taxon>Bacillati</taxon>
        <taxon>Actinomycetota</taxon>
        <taxon>Actinomycetes</taxon>
        <taxon>Kitasatosporales</taxon>
        <taxon>Streptomycetaceae</taxon>
        <taxon>Streptomyces</taxon>
    </lineage>
</organism>
<dbReference type="InterPro" id="IPR015083">
    <property type="entry name" value="NorB/c/GfsB-D-like_docking"/>
</dbReference>
<dbReference type="InterPro" id="IPR016036">
    <property type="entry name" value="Malonyl_transacylase_ACP-bd"/>
</dbReference>
<dbReference type="Gene3D" id="3.40.47.10">
    <property type="match status" value="2"/>
</dbReference>
<feature type="region of interest" description="C-terminal hotdog fold" evidence="9">
    <location>
        <begin position="2863"/>
        <end position="3001"/>
    </location>
</feature>
<keyword evidence="5" id="KW-0808">Transferase</keyword>
<dbReference type="InterPro" id="IPR001227">
    <property type="entry name" value="Ac_transferase_dom_sf"/>
</dbReference>
<evidence type="ECO:0000256" key="4">
    <source>
        <dbReference type="ARBA" id="ARBA00022553"/>
    </source>
</evidence>
<dbReference type="InterPro" id="IPR049551">
    <property type="entry name" value="PKS_DH_C"/>
</dbReference>
<protein>
    <submittedName>
        <fullName evidence="14">Polyketide synthase</fullName>
    </submittedName>
</protein>
<dbReference type="GO" id="GO:0004315">
    <property type="term" value="F:3-oxoacyl-[acyl-carrier-protein] synthase activity"/>
    <property type="evidence" value="ECO:0007669"/>
    <property type="project" value="InterPro"/>
</dbReference>
<dbReference type="FunFam" id="1.10.1200.10:FF:000007">
    <property type="entry name" value="Probable polyketide synthase pks17"/>
    <property type="match status" value="2"/>
</dbReference>
<dbReference type="InterPro" id="IPR016039">
    <property type="entry name" value="Thiolase-like"/>
</dbReference>
<sequence length="3956" mass="413719">MPRAGGRLIGLPFSGSRARSVRGRKGLNLMTDERKVVDYLRRVTADLHETRRRLSEVESNMREPIAIVGMACRYPGGVSSPEELWRLVADGADATSEFPTDRGWPEDLYDPDPDVSGKSYVRRGGFLDDVAGFDAEFFGISPREALAMDPQQRLLLEVSWEVLERAGLKAEDLRGSRTGVFIGASTSAYVPELDQVPDTVEGYTLTGNHASVLSGRVSYFLGLEGPSVTVDTACSSSLVALHLAVQALRQGECSLALAGGVTVITGPTAFIEFSRQRGLAEDGRCKPFSAAADGTSWAEGVGVLAVERLSDARRNGHRVLGVVRGSAVNQDGASSGLTVPNGPSQQRVIKAALENAGLQPQDVDAVEAHGTGTKLGDPIEAQALIAMYGKDRSQDSPLWLGSVKSNIGHAQASAGVAGVIKMVTALRNEALPPSLHAGDPTPMVDWSAGSVSLLSEGVAWPRGERVRRAGVSSFGVSGTNAHVIVEEAPAAEESAVEPVVDGGSRLVPWVVSGAGPGGLRGQVERLVSFLDGRPGVDVGAVAGALAGRAGLRHRLAVVGESVGELVAGLESVVGEGGVVAREGVRVGLLFAGQGAQWAGMGRELYEGSSLFAGVVDELCGVLDGLVGGSVREVMFGLGGVEGLLDQTVWAQAALFVLEVGLFRLVESWGVVPDVVVGHSVGEIAAAHVAGVLSVEDACVLVAARGRLMQGLPVGGAMVSVAAGVEVVEPLVVAAGAGVAVAAVNGPASTVVSGDADAVGVVVAACEERGFRTRRLRVSHAFHSARMDPMLDEFRSVVEGLGFGEARFGVVSTLLGRVAGPGELGRPEYWVRQVREPVLFAAAVGEAVRAGVGAFVEVGPGGGLTAMARECVGDGEVVLVPLLRKGRGECASVLGAAGRLWEQGVEFDWRAILPPVPAVELPTYAFDHTPYWLERNKNGVDVSGVGLREVGHGLVSVAVEVAAGDSVVLSGRLSAASHGWLTDHSVGERMVFPGSGFVELVVRAADEVGCPRIDELTLREPLLVPPGLAVDLQVVVDAADGDQRRGVAVYARPVDSETWTRHAHATVAPDTETEEPGTAPAAAWPPDGASPLDIDARYEDLRAEGYAYGPVFQCLRRAWRLGDEVLAEAELPQAATGDTDRFGLHPALWEAAAHAVRLTEPARRGSGDGALVPFSWHGVTLRATGATRLRLRVRPTGTETARVELADSVGEPVAVIERMAVRRTTADELTGAATEDADGLFSLTWTPVGTATTTGLPTGRSVPGPTDTAEAPAPAGGTVVLPALDGGATELPFMDSDSAGAAGQDAGIVVLPVLGGTAGDGDTEPATGAVAERLLVALQRWLADERNAARRLAVVTHGAVAAGEDTEGIRPDVTDLAASVAWGMMRTAQSEHPDRFLLLDLDVDPKSAGSDLADLVTRAARTGEPQLALRGETFLAPRLCRTRSSATPGSVPDPDGTVLITGGTGMLGRLVARHLVSTHRARHLLLVGRRGPKAPGAAELREELTALGAEVRIAACDVTDRAELAELLAGIPAEHALTTVVHAAGVTRNGVLADVEPQDLHTALRARVAGALNLHHLTRDLDLSAFVLFSSAAGTVGSSGHTGLAAAAAFLDALAHHRRAQGLNALSLVWGAWTPQGPSARPLTDADAIRLAREGAVPLPASEGLALFDAARTVEAAQLVASKIDASALRARAAAGVLSPLWHDLFRTPARRRSANDGDNTGSRTLARQLLDLGAEERNRFVVDLVRRHVAAVLGHGSPAHIDPQRGLMDAGFDSLTAVEFRNRLAADTGLQLPATLIFDHPTPTALAAFVLAETLGTSGDLDTDDTVTRGAADEPIAIVGMACRYPGGVASPEDLWRLVADGVDATSEFPADRGWPEDLYDPDPEASGKSYVRRGGFLDDVAGFDAEFFGISRREALAMDPQQRLLLEVSWEALERAGLKAEDLRGSRTGVFVGATASAYVADMDRVPETIEGYAQTGNTLSVLSGRVSYTFGFEGPSVSVDTACSSSLVALHLAVQALRQGECSLAMAGGVTVIASPGGFIDFSRQRALSPEGRCKPFAASADGTTWAEGVGLLMFERLSDARRNGHRVLGVVRGSAVNQDGASSGLTAPNGPSQQRVIRAALENAGLGTADVDAVEAHGTGTKLGDPIEAQALIATYGKDRPEGRPLWLGSMKSNIGHSVAAAGVAGVIKMVMALRNEALPPSLHAGDPTPMVDWSAGSVSLLSEGVAWPRGERVRRAGVSSFGVSGTNAHVIVEEAPAAEESAVEPVADGGSRLVPWVVSGAGPGGLRGQVERLVSFLDGRPGVDVGAVAGALAGRAGLRHRLAVVGESAGELVEGLESFLSGDLSAGAAQGVAGPESKVAFVFPGQGWQWVGMGVELLGCSDVFAEAVGECSAVVEELAGWSVVDVLQGAAGAPGFDRVDVVQPVMFTVMVALARLWESVGVVPSAVVGHSQGEIAAAHVAGVLCLEDALRVVVARSQALVEICGQGAMASVALGRAEVEERIAQLESVSVAAVNGPASTVVSGGAEEVAGLVAGLVAGGVRARRIDVDYASHSVHVEQVRKRIEAALAGVAPRAGRVPVYSTLTGEVLAGPEMDGGYWYANLRGRVEFEQAVRRLAQDGFTALVECSAHPVLVPGVEQTLETVPGAQVAVSGTLRRDDGGLRRFLTSAGSLWTTGVDITWPVLLPETQPVELPTYAFDRSRFWLERTESTGDVSGVGLGVVEHGLISAVVEVAAGGAVVLCGRLSRSRQRWLDDHAVSGQVLFPGTGFMDLVLRAADEVGCQVIEELVVQAPLVLPDTGQADLQIVIEPAGDDGRRQVVVYSRPAGTDAVWAQHAQAVIAQDSTPEVPPVGVWPPVGAGVIDVSGLYGELAERGYGYGPVFQGVRAAWRLGDTVYGEIALPESVVQEAARFGLHPALCDAAAHLLQFSKVLDQDGVWLPFAWNGVRLLATGATRARVRITPLGEGSVRMDLYDVAGEPLAVVEQLTARRLDPAELQPSSTSTAAARGLFALSWPALPTPDTPQPADTIVWRPQDSGEADTWGLPAVTDLEDVPASVQVVVLPVSGRDRDVTEVSTAVLAALQAWLAEDRLARARLAVVTRGAVAVDTGVGPDAGADVVDLAASGIWGMVRTAQSEHPDRFTLLDLDPHQHADTDALLKALSVSGEPQLAWRDGQLHAPRLVRALTGGFLAGVSGFGAGDTWRVTTQGTGSLDALAKTPHDAATRPLKPGEVRIEVRAAGLNFYDVAVALGMVDSADGLGAEGAGVVTETGPGVSRFAVGDRVLGAFPAAFAVRTIADERMLAPIPAGWSFEQAASVPAVFLTAYYALHDLAQIQPGQRVLIHAAAGGVGMAATQLARHFGADVYTTASPAKWHTLTALGIPEERIASSRTTDFAEQYLNHTGGSGMDIVLGSLSGEFVDASLRLLTPRGGRYIEMGKTDIRTPQQITATHPGITYRAFDLKEAGPTRTGEMLHHLLTLFTHQALTPLPRTEWDLARLPQALRHMSQARHTGKNVIRIPRPVNPHGTVLITGGTGTLGGLIARHLAHHHHMRHFLLLSRQGPNAPTAPALHHDLTQTGAQATITACDLTDPHALAKTLADIPTEHPLTAVIHATGHLDDATLTHLTPHQLTTVLTSKATTAHHLHHHTLPHDPAVFLLFSSAGSILGSPGQANYSTANTYLDALAHHRRHHNQPATSLAWGLWQQTSGMTSHLDDQDKARLARSALSPMSTPEALELFDAVGTPPHPLLMVSPLNTQHIPPHPVWQRLSTHRRSAASVEQGPQLAQQLGPLPPAQRFNALLDHIRRHTATILALPGLEAIDAHRGFMEQGLDSLTAVELRNRLSTSTGLTLPATTVFDHPSPAALTEHLLPQLTTADGPEGTDVTDVPGEEDIRRAIAGLSLAQLRDAGLFEPLMVLTGLGSADGADDTEEQSAIDDMDVDDLVQAALAEDS</sequence>
<keyword evidence="7" id="KW-0511">Multifunctional enzyme</keyword>
<dbReference type="InterPro" id="IPR013968">
    <property type="entry name" value="PKS_KR"/>
</dbReference>
<dbReference type="InterPro" id="IPR036291">
    <property type="entry name" value="NAD(P)-bd_dom_sf"/>
</dbReference>
<evidence type="ECO:0000256" key="8">
    <source>
        <dbReference type="ARBA" id="ARBA00023315"/>
    </source>
</evidence>
<dbReference type="PROSITE" id="PS01162">
    <property type="entry name" value="QOR_ZETA_CRYSTAL"/>
    <property type="match status" value="1"/>
</dbReference>
<dbReference type="InterPro" id="IPR057326">
    <property type="entry name" value="KR_dom"/>
</dbReference>
<evidence type="ECO:0000259" key="13">
    <source>
        <dbReference type="PROSITE" id="PS52019"/>
    </source>
</evidence>
<dbReference type="InterPro" id="IPR018201">
    <property type="entry name" value="Ketoacyl_synth_AS"/>
</dbReference>
<dbReference type="PROSITE" id="PS52004">
    <property type="entry name" value="KS3_2"/>
    <property type="match status" value="2"/>
</dbReference>
<dbReference type="InterPro" id="IPR014030">
    <property type="entry name" value="Ketoacyl_synth_N"/>
</dbReference>
<dbReference type="EMBL" id="HM452329">
    <property type="protein sequence ID" value="AEH42491.1"/>
    <property type="molecule type" value="Genomic_DNA"/>
</dbReference>
<comment type="cofactor">
    <cofactor evidence="1">
        <name>pantetheine 4'-phosphate</name>
        <dbReference type="ChEBI" id="CHEBI:47942"/>
    </cofactor>
</comment>
<name>F8QZS1_STRCX</name>
<dbReference type="InterPro" id="IPR020841">
    <property type="entry name" value="PKS_Beta-ketoAc_synthase_dom"/>
</dbReference>
<feature type="region of interest" description="Disordered" evidence="10">
    <location>
        <begin position="1065"/>
        <end position="1089"/>
    </location>
</feature>
<dbReference type="Gene3D" id="3.40.366.10">
    <property type="entry name" value="Malonyl-Coenzyme A Acyl Carrier Protein, domain 2"/>
    <property type="match status" value="2"/>
</dbReference>
<feature type="region of interest" description="Disordered" evidence="10">
    <location>
        <begin position="1250"/>
        <end position="1273"/>
    </location>
</feature>
<dbReference type="PANTHER" id="PTHR43775:SF51">
    <property type="entry name" value="INACTIVE PHENOLPHTHIOCEROL SYNTHESIS POLYKETIDE SYNTHASE TYPE I PKS1-RELATED"/>
    <property type="match status" value="1"/>
</dbReference>
<dbReference type="Gene3D" id="3.30.70.3290">
    <property type="match status" value="2"/>
</dbReference>
<feature type="domain" description="Carrier" evidence="11">
    <location>
        <begin position="1739"/>
        <end position="1814"/>
    </location>
</feature>
<dbReference type="CDD" id="cd00833">
    <property type="entry name" value="PKS"/>
    <property type="match status" value="2"/>
</dbReference>
<evidence type="ECO:0000259" key="11">
    <source>
        <dbReference type="PROSITE" id="PS50075"/>
    </source>
</evidence>
<evidence type="ECO:0000256" key="5">
    <source>
        <dbReference type="ARBA" id="ARBA00022679"/>
    </source>
</evidence>
<dbReference type="SUPFAM" id="SSF50129">
    <property type="entry name" value="GroES-like"/>
    <property type="match status" value="1"/>
</dbReference>
<accession>F8QZS1</accession>
<dbReference type="InterPro" id="IPR013154">
    <property type="entry name" value="ADH-like_N"/>
</dbReference>
<dbReference type="InterPro" id="IPR020806">
    <property type="entry name" value="PKS_PP-bd"/>
</dbReference>
<feature type="domain" description="PKS/mFAS DH" evidence="13">
    <location>
        <begin position="951"/>
        <end position="1229"/>
    </location>
</feature>
<dbReference type="CDD" id="cd05195">
    <property type="entry name" value="enoyl_red"/>
    <property type="match status" value="1"/>
</dbReference>
<feature type="region of interest" description="C-terminal hotdog fold" evidence="9">
    <location>
        <begin position="1088"/>
        <end position="1229"/>
    </location>
</feature>
<dbReference type="Pfam" id="PF00550">
    <property type="entry name" value="PP-binding"/>
    <property type="match status" value="2"/>
</dbReference>
<dbReference type="Gene3D" id="3.40.50.720">
    <property type="entry name" value="NAD(P)-binding Rossmann-like Domain"/>
    <property type="match status" value="2"/>
</dbReference>
<dbReference type="GO" id="GO:0033068">
    <property type="term" value="P:macrolide biosynthetic process"/>
    <property type="evidence" value="ECO:0007669"/>
    <property type="project" value="UniProtKB-ARBA"/>
</dbReference>
<evidence type="ECO:0000256" key="6">
    <source>
        <dbReference type="ARBA" id="ARBA00023194"/>
    </source>
</evidence>
<dbReference type="Pfam" id="PF13602">
    <property type="entry name" value="ADH_zinc_N_2"/>
    <property type="match status" value="1"/>
</dbReference>
<evidence type="ECO:0000259" key="12">
    <source>
        <dbReference type="PROSITE" id="PS52004"/>
    </source>
</evidence>
<dbReference type="PANTHER" id="PTHR43775">
    <property type="entry name" value="FATTY ACID SYNTHASE"/>
    <property type="match status" value="1"/>
</dbReference>